<feature type="region of interest" description="Disordered" evidence="1">
    <location>
        <begin position="124"/>
        <end position="147"/>
    </location>
</feature>
<dbReference type="Proteomes" id="UP000688947">
    <property type="component" value="Unassembled WGS sequence"/>
</dbReference>
<evidence type="ECO:0000313" key="3">
    <source>
        <dbReference type="Proteomes" id="UP000688947"/>
    </source>
</evidence>
<dbReference type="EMBL" id="JAENGZ010001568">
    <property type="protein sequence ID" value="KAG6947340.1"/>
    <property type="molecule type" value="Genomic_DNA"/>
</dbReference>
<sequence length="147" mass="16135">GQVAPQLWRSASSRSPETFWQSCIRHTTTLLGGGVNEPSLQASRDMSRRYTHHDNDISQNATIAGARPPLFRLDAALRLAFRAKSGGLSGQPPVGAVRIQYCSVGRRRPHTCTYMYTQLDANKAGQSMTGNKNDVEAGRMQSGRSWS</sequence>
<organism evidence="2 3">
    <name type="scientific">Phytophthora cactorum</name>
    <dbReference type="NCBI Taxonomy" id="29920"/>
    <lineage>
        <taxon>Eukaryota</taxon>
        <taxon>Sar</taxon>
        <taxon>Stramenopiles</taxon>
        <taxon>Oomycota</taxon>
        <taxon>Peronosporomycetes</taxon>
        <taxon>Peronosporales</taxon>
        <taxon>Peronosporaceae</taxon>
        <taxon>Phytophthora</taxon>
    </lineage>
</organism>
<evidence type="ECO:0000256" key="1">
    <source>
        <dbReference type="SAM" id="MobiDB-lite"/>
    </source>
</evidence>
<evidence type="ECO:0000313" key="2">
    <source>
        <dbReference type="EMBL" id="KAG6947340.1"/>
    </source>
</evidence>
<accession>A0A8T1TRS3</accession>
<gene>
    <name evidence="2" type="ORF">JG687_00016162</name>
</gene>
<proteinExistence type="predicted"/>
<name>A0A8T1TRS3_9STRA</name>
<dbReference type="AlphaFoldDB" id="A0A8T1TRS3"/>
<reference evidence="2" key="1">
    <citation type="submission" date="2021-01" db="EMBL/GenBank/DDBJ databases">
        <title>Phytophthora aleatoria, a newly-described species from Pinus radiata is distinct from Phytophthora cactorum isolates based on comparative genomics.</title>
        <authorList>
            <person name="Mcdougal R."/>
            <person name="Panda P."/>
            <person name="Williams N."/>
            <person name="Studholme D.J."/>
        </authorList>
    </citation>
    <scope>NUCLEOTIDE SEQUENCE</scope>
    <source>
        <strain evidence="2">NZFS 3830</strain>
    </source>
</reference>
<feature type="non-terminal residue" evidence="2">
    <location>
        <position position="147"/>
    </location>
</feature>
<comment type="caution">
    <text evidence="2">The sequence shown here is derived from an EMBL/GenBank/DDBJ whole genome shotgun (WGS) entry which is preliminary data.</text>
</comment>
<protein>
    <submittedName>
        <fullName evidence="2">Uncharacterized protein</fullName>
    </submittedName>
</protein>